<sequence>MALFSGQLILLAVMLYLKASYTVSLDIQDDIYIFLVLGLAVASYMLGNYLYKARISSIIPSESFDVKLNSFRSAAILRMALIEAATLFAIIAYFFNGNFLFILVAFIMLIYFFMIKPSRPIIQQEAKLNASESKQLG</sequence>
<feature type="transmembrane region" description="Helical" evidence="1">
    <location>
        <begin position="99"/>
        <end position="115"/>
    </location>
</feature>
<reference evidence="2" key="1">
    <citation type="journal article" date="2014" name="Int. J. Syst. Evol. Microbiol.">
        <title>Complete genome sequence of Corynebacterium casei LMG S-19264T (=DSM 44701T), isolated from a smear-ripened cheese.</title>
        <authorList>
            <consortium name="US DOE Joint Genome Institute (JGI-PGF)"/>
            <person name="Walter F."/>
            <person name="Albersmeier A."/>
            <person name="Kalinowski J."/>
            <person name="Ruckert C."/>
        </authorList>
    </citation>
    <scope>NUCLEOTIDE SEQUENCE</scope>
    <source>
        <strain evidence="2">NBRC 108769</strain>
    </source>
</reference>
<gene>
    <name evidence="2" type="ORF">GCM10007940_47340</name>
</gene>
<dbReference type="Proteomes" id="UP001156666">
    <property type="component" value="Unassembled WGS sequence"/>
</dbReference>
<evidence type="ECO:0000313" key="2">
    <source>
        <dbReference type="EMBL" id="GLR20118.1"/>
    </source>
</evidence>
<keyword evidence="1" id="KW-0472">Membrane</keyword>
<dbReference type="EMBL" id="BSOH01000037">
    <property type="protein sequence ID" value="GLR20118.1"/>
    <property type="molecule type" value="Genomic_DNA"/>
</dbReference>
<name>A0AA37SYM5_9BACT</name>
<evidence type="ECO:0000256" key="1">
    <source>
        <dbReference type="SAM" id="Phobius"/>
    </source>
</evidence>
<dbReference type="AlphaFoldDB" id="A0AA37SYM5"/>
<keyword evidence="1" id="KW-1133">Transmembrane helix</keyword>
<organism evidence="2 3">
    <name type="scientific">Portibacter lacus</name>
    <dbReference type="NCBI Taxonomy" id="1099794"/>
    <lineage>
        <taxon>Bacteria</taxon>
        <taxon>Pseudomonadati</taxon>
        <taxon>Bacteroidota</taxon>
        <taxon>Saprospiria</taxon>
        <taxon>Saprospirales</taxon>
        <taxon>Haliscomenobacteraceae</taxon>
        <taxon>Portibacter</taxon>
    </lineage>
</organism>
<feature type="transmembrane region" description="Helical" evidence="1">
    <location>
        <begin position="32"/>
        <end position="51"/>
    </location>
</feature>
<reference evidence="2" key="2">
    <citation type="submission" date="2023-01" db="EMBL/GenBank/DDBJ databases">
        <title>Draft genome sequence of Portibacter lacus strain NBRC 108769.</title>
        <authorList>
            <person name="Sun Q."/>
            <person name="Mori K."/>
        </authorList>
    </citation>
    <scope>NUCLEOTIDE SEQUENCE</scope>
    <source>
        <strain evidence="2">NBRC 108769</strain>
    </source>
</reference>
<protein>
    <submittedName>
        <fullName evidence="2">Uncharacterized protein</fullName>
    </submittedName>
</protein>
<keyword evidence="1" id="KW-0812">Transmembrane</keyword>
<evidence type="ECO:0000313" key="3">
    <source>
        <dbReference type="Proteomes" id="UP001156666"/>
    </source>
</evidence>
<keyword evidence="3" id="KW-1185">Reference proteome</keyword>
<comment type="caution">
    <text evidence="2">The sequence shown here is derived from an EMBL/GenBank/DDBJ whole genome shotgun (WGS) entry which is preliminary data.</text>
</comment>
<feature type="transmembrane region" description="Helical" evidence="1">
    <location>
        <begin position="71"/>
        <end position="93"/>
    </location>
</feature>
<proteinExistence type="predicted"/>
<accession>A0AA37SYM5</accession>